<sequence length="176" mass="20150">MEDTEIEALCFSPRLVSSYSYNTVHTVTHAHHGHPHTLSVRGGWAAGVRRTAAGGSPGTRPIACIHIILTFIALLRWLHWQLLMLPLPRARFLNFFILPSFAFCNTEYMLRDNSVRFSWRKDTRGKMPPSQDNLTHRRVDPSIPYFLSLVLVRRVWTVVENVSIQSISQSLNSPDR</sequence>
<reference evidence="1" key="1">
    <citation type="journal article" date="2020" name="Stud. Mycol.">
        <title>101 Dothideomycetes genomes: a test case for predicting lifestyles and emergence of pathogens.</title>
        <authorList>
            <person name="Haridas S."/>
            <person name="Albert R."/>
            <person name="Binder M."/>
            <person name="Bloem J."/>
            <person name="Labutti K."/>
            <person name="Salamov A."/>
            <person name="Andreopoulos B."/>
            <person name="Baker S."/>
            <person name="Barry K."/>
            <person name="Bills G."/>
            <person name="Bluhm B."/>
            <person name="Cannon C."/>
            <person name="Castanera R."/>
            <person name="Culley D."/>
            <person name="Daum C."/>
            <person name="Ezra D."/>
            <person name="Gonzalez J."/>
            <person name="Henrissat B."/>
            <person name="Kuo A."/>
            <person name="Liang C."/>
            <person name="Lipzen A."/>
            <person name="Lutzoni F."/>
            <person name="Magnuson J."/>
            <person name="Mondo S."/>
            <person name="Nolan M."/>
            <person name="Ohm R."/>
            <person name="Pangilinan J."/>
            <person name="Park H.-J."/>
            <person name="Ramirez L."/>
            <person name="Alfaro M."/>
            <person name="Sun H."/>
            <person name="Tritt A."/>
            <person name="Yoshinaga Y."/>
            <person name="Zwiers L.-H."/>
            <person name="Turgeon B."/>
            <person name="Goodwin S."/>
            <person name="Spatafora J."/>
            <person name="Crous P."/>
            <person name="Grigoriev I."/>
        </authorList>
    </citation>
    <scope>NUCLEOTIDE SEQUENCE</scope>
    <source>
        <strain evidence="1">CBS 175.79</strain>
    </source>
</reference>
<evidence type="ECO:0000313" key="2">
    <source>
        <dbReference type="Proteomes" id="UP000799778"/>
    </source>
</evidence>
<accession>A0A6A5XTT0</accession>
<dbReference type="RefSeq" id="XP_033384941.1">
    <property type="nucleotide sequence ID" value="XM_033521878.1"/>
</dbReference>
<organism evidence="1 2">
    <name type="scientific">Aaosphaeria arxii CBS 175.79</name>
    <dbReference type="NCBI Taxonomy" id="1450172"/>
    <lineage>
        <taxon>Eukaryota</taxon>
        <taxon>Fungi</taxon>
        <taxon>Dikarya</taxon>
        <taxon>Ascomycota</taxon>
        <taxon>Pezizomycotina</taxon>
        <taxon>Dothideomycetes</taxon>
        <taxon>Pleosporomycetidae</taxon>
        <taxon>Pleosporales</taxon>
        <taxon>Pleosporales incertae sedis</taxon>
        <taxon>Aaosphaeria</taxon>
    </lineage>
</organism>
<proteinExistence type="predicted"/>
<protein>
    <submittedName>
        <fullName evidence="1">Uncharacterized protein</fullName>
    </submittedName>
</protein>
<evidence type="ECO:0000313" key="1">
    <source>
        <dbReference type="EMBL" id="KAF2016602.1"/>
    </source>
</evidence>
<gene>
    <name evidence="1" type="ORF">BU24DRAFT_206464</name>
</gene>
<name>A0A6A5XTT0_9PLEO</name>
<dbReference type="AlphaFoldDB" id="A0A6A5XTT0"/>
<keyword evidence="2" id="KW-1185">Reference proteome</keyword>
<dbReference type="EMBL" id="ML978069">
    <property type="protein sequence ID" value="KAF2016602.1"/>
    <property type="molecule type" value="Genomic_DNA"/>
</dbReference>
<dbReference type="Proteomes" id="UP000799778">
    <property type="component" value="Unassembled WGS sequence"/>
</dbReference>
<dbReference type="GeneID" id="54279275"/>